<feature type="region of interest" description="Disordered" evidence="1">
    <location>
        <begin position="190"/>
        <end position="216"/>
    </location>
</feature>
<dbReference type="PaxDb" id="67767-A0A0J7K832"/>
<feature type="compositionally biased region" description="Basic residues" evidence="1">
    <location>
        <begin position="204"/>
        <end position="216"/>
    </location>
</feature>
<comment type="caution">
    <text evidence="2">The sequence shown here is derived from an EMBL/GenBank/DDBJ whole genome shotgun (WGS) entry which is preliminary data.</text>
</comment>
<evidence type="ECO:0000313" key="2">
    <source>
        <dbReference type="EMBL" id="KMQ86371.1"/>
    </source>
</evidence>
<gene>
    <name evidence="2" type="ORF">RF55_14653</name>
</gene>
<feature type="non-terminal residue" evidence="2">
    <location>
        <position position="216"/>
    </location>
</feature>
<keyword evidence="3" id="KW-1185">Reference proteome</keyword>
<dbReference type="STRING" id="67767.A0A0J7K832"/>
<name>A0A0J7K832_LASNI</name>
<sequence length="216" mass="24664">MSVTDFRIEPLKKDNYDTWKIQVRALLIKNDGWGYVDGTTVKPATGADAIAAWISADSKAMSDLILLIAPEELKHIKSCTTSKEVWDKLKTTYESQGPARKAMLLKRLIQRKMKDGEDMRTHLAEFFDVVGKLEDMELNIDKKLISILLYSIPDYYEPFRVAIEAKDKILELETLKVKMIEEYESRMRRNDGSATSAMFASRNKAAKSKRHNPNSA</sequence>
<organism evidence="2 3">
    <name type="scientific">Lasius niger</name>
    <name type="common">Black garden ant</name>
    <dbReference type="NCBI Taxonomy" id="67767"/>
    <lineage>
        <taxon>Eukaryota</taxon>
        <taxon>Metazoa</taxon>
        <taxon>Ecdysozoa</taxon>
        <taxon>Arthropoda</taxon>
        <taxon>Hexapoda</taxon>
        <taxon>Insecta</taxon>
        <taxon>Pterygota</taxon>
        <taxon>Neoptera</taxon>
        <taxon>Endopterygota</taxon>
        <taxon>Hymenoptera</taxon>
        <taxon>Apocrita</taxon>
        <taxon>Aculeata</taxon>
        <taxon>Formicoidea</taxon>
        <taxon>Formicidae</taxon>
        <taxon>Formicinae</taxon>
        <taxon>Lasius</taxon>
        <taxon>Lasius</taxon>
    </lineage>
</organism>
<evidence type="ECO:0000256" key="1">
    <source>
        <dbReference type="SAM" id="MobiDB-lite"/>
    </source>
</evidence>
<evidence type="ECO:0000313" key="3">
    <source>
        <dbReference type="Proteomes" id="UP000036403"/>
    </source>
</evidence>
<accession>A0A0J7K832</accession>
<dbReference type="Pfam" id="PF14223">
    <property type="entry name" value="Retrotran_gag_2"/>
    <property type="match status" value="1"/>
</dbReference>
<dbReference type="PANTHER" id="PTHR47481">
    <property type="match status" value="1"/>
</dbReference>
<reference evidence="2 3" key="1">
    <citation type="submission" date="2015-04" db="EMBL/GenBank/DDBJ databases">
        <title>Lasius niger genome sequencing.</title>
        <authorList>
            <person name="Konorov E.A."/>
            <person name="Nikitin M.A."/>
            <person name="Kirill M.V."/>
            <person name="Chang P."/>
        </authorList>
    </citation>
    <scope>NUCLEOTIDE SEQUENCE [LARGE SCALE GENOMIC DNA]</scope>
    <source>
        <tissue evidence="2">Whole</tissue>
    </source>
</reference>
<protein>
    <submittedName>
        <fullName evidence="2">Retrovirus-related pol polyprotein from transposon tnt 1-94</fullName>
    </submittedName>
</protein>
<dbReference type="EMBL" id="LBMM01012170">
    <property type="protein sequence ID" value="KMQ86371.1"/>
    <property type="molecule type" value="Genomic_DNA"/>
</dbReference>
<dbReference type="PANTHER" id="PTHR47481:SF14">
    <property type="entry name" value="RETROTRANSPOSON COPIA-LIKE N-TERMINAL DOMAIN-CONTAINING PROTEIN"/>
    <property type="match status" value="1"/>
</dbReference>
<dbReference type="AlphaFoldDB" id="A0A0J7K832"/>
<dbReference type="OrthoDB" id="7682542at2759"/>
<dbReference type="Proteomes" id="UP000036403">
    <property type="component" value="Unassembled WGS sequence"/>
</dbReference>
<proteinExistence type="predicted"/>